<accession>A0A810L0H5</accession>
<dbReference type="AlphaFoldDB" id="A0A810L0H5"/>
<sequence>MLLPTVTPLHRDRRSIQVGLSGTRSLVLRSDRSPMARLLTLLDGRHTETSLRQEAAQLGFDTDELDRLLRALADRGLLRDASSLLPGRLAPATRRRLEPEAAALSMRLPSTVSPARALAHRRRARVVLVGRSRLAAPTAALLAAAGIGRLHPVAGGVVGASDPAVGGVLPDDARRPWRRAVCDAILRAAPETDTRALTGPDADLIILFGRPRPTPPFGYGQSLRTVRHLSVWVRDAAVVVGPLVRPGRTSCLRCVEHARADRDRAWPVLAAQLATIPGPVPEPVDAPLLAAGAALAAAQVLQELDGGQPDTLGGALELPSPGIVRRRSWPPHPRCGCVRPSLRRRA</sequence>
<evidence type="ECO:0000313" key="2">
    <source>
        <dbReference type="Proteomes" id="UP000680750"/>
    </source>
</evidence>
<dbReference type="SUPFAM" id="SSF69572">
    <property type="entry name" value="Activating enzymes of the ubiquitin-like proteins"/>
    <property type="match status" value="1"/>
</dbReference>
<keyword evidence="2" id="KW-1185">Reference proteome</keyword>
<dbReference type="GO" id="GO:0008641">
    <property type="term" value="F:ubiquitin-like modifier activating enzyme activity"/>
    <property type="evidence" value="ECO:0007669"/>
    <property type="project" value="InterPro"/>
</dbReference>
<protein>
    <submittedName>
        <fullName evidence="1">Thiamin biosynthesis protein</fullName>
    </submittedName>
</protein>
<proteinExistence type="predicted"/>
<evidence type="ECO:0000313" key="1">
    <source>
        <dbReference type="EMBL" id="BCJ28894.1"/>
    </source>
</evidence>
<gene>
    <name evidence="1" type="ORF">Asera_30020</name>
</gene>
<name>A0A810L0H5_9ACTN</name>
<dbReference type="Gene3D" id="3.40.50.720">
    <property type="entry name" value="NAD(P)-binding Rossmann-like Domain"/>
    <property type="match status" value="1"/>
</dbReference>
<dbReference type="Proteomes" id="UP000680750">
    <property type="component" value="Chromosome"/>
</dbReference>
<dbReference type="InterPro" id="IPR035985">
    <property type="entry name" value="Ubiquitin-activating_enz"/>
</dbReference>
<dbReference type="EMBL" id="AP023354">
    <property type="protein sequence ID" value="BCJ28894.1"/>
    <property type="molecule type" value="Genomic_DNA"/>
</dbReference>
<reference evidence="1" key="1">
    <citation type="submission" date="2020-08" db="EMBL/GenBank/DDBJ databases">
        <title>Whole genome shotgun sequence of Actinocatenispora sera NBRC 101916.</title>
        <authorList>
            <person name="Komaki H."/>
            <person name="Tamura T."/>
        </authorList>
    </citation>
    <scope>NUCLEOTIDE SEQUENCE</scope>
    <source>
        <strain evidence="1">NBRC 101916</strain>
    </source>
</reference>
<dbReference type="KEGG" id="aser:Asera_30020"/>
<organism evidence="1 2">
    <name type="scientific">Actinocatenispora sera</name>
    <dbReference type="NCBI Taxonomy" id="390989"/>
    <lineage>
        <taxon>Bacteria</taxon>
        <taxon>Bacillati</taxon>
        <taxon>Actinomycetota</taxon>
        <taxon>Actinomycetes</taxon>
        <taxon>Micromonosporales</taxon>
        <taxon>Micromonosporaceae</taxon>
        <taxon>Actinocatenispora</taxon>
    </lineage>
</organism>